<dbReference type="RefSeq" id="WP_069918062.1">
    <property type="nucleotide sequence ID" value="NZ_CM007204.1"/>
</dbReference>
<geneLocation type="plasmid" evidence="2">
    <name>pacmp2</name>
</geneLocation>
<evidence type="ECO:0000313" key="2">
    <source>
        <dbReference type="Proteomes" id="UP000095705"/>
    </source>
</evidence>
<organism evidence="1 2">
    <name type="scientific">Streptomyces subrutilus</name>
    <dbReference type="NCBI Taxonomy" id="36818"/>
    <lineage>
        <taxon>Bacteria</taxon>
        <taxon>Bacillati</taxon>
        <taxon>Actinomycetota</taxon>
        <taxon>Actinomycetes</taxon>
        <taxon>Kitasatosporales</taxon>
        <taxon>Streptomycetaceae</taxon>
        <taxon>Streptomyces</taxon>
    </lineage>
</organism>
<proteinExistence type="predicted"/>
<sequence length="72" mass="7897">MNTEDVSTDGTTIREMHPIDSTVDHRALPLILGTVTGYATEPFTGVEMVMVVWPGLRTPVPYEAHEISKVGE</sequence>
<keyword evidence="1" id="KW-0614">Plasmid</keyword>
<name>A0A1E5NXD7_9ACTN</name>
<dbReference type="AlphaFoldDB" id="A0A1E5NXD7"/>
<reference evidence="1 2" key="1">
    <citation type="submission" date="2016-08" db="EMBL/GenBank/DDBJ databases">
        <title>The complete genome of Streptomyces subrutilus 10-1-1.</title>
        <authorList>
            <person name="Chen X."/>
        </authorList>
    </citation>
    <scope>NUCLEOTIDE SEQUENCE [LARGE SCALE GENOMIC DNA]</scope>
    <source>
        <strain evidence="1 2">10-1-1</strain>
        <plasmid evidence="2">pacmp2</plasmid>
    </source>
</reference>
<gene>
    <name evidence="1" type="ORF">BGK67_35350</name>
</gene>
<keyword evidence="2" id="KW-1185">Reference proteome</keyword>
<dbReference type="EMBL" id="MEHK01000006">
    <property type="protein sequence ID" value="OEJ20913.1"/>
    <property type="molecule type" value="Genomic_DNA"/>
</dbReference>
<protein>
    <submittedName>
        <fullName evidence="1">Uncharacterized protein</fullName>
    </submittedName>
</protein>
<dbReference type="Proteomes" id="UP000095705">
    <property type="component" value="Plasmid pACMP2"/>
</dbReference>
<evidence type="ECO:0000313" key="1">
    <source>
        <dbReference type="EMBL" id="OEJ20913.1"/>
    </source>
</evidence>
<comment type="caution">
    <text evidence="1">The sequence shown here is derived from an EMBL/GenBank/DDBJ whole genome shotgun (WGS) entry which is preliminary data.</text>
</comment>
<dbReference type="OrthoDB" id="4244669at2"/>
<accession>A0A1E5NXD7</accession>